<keyword evidence="7" id="KW-1185">Reference proteome</keyword>
<dbReference type="PANTHER" id="PTHR31001">
    <property type="entry name" value="UNCHARACTERIZED TRANSCRIPTIONAL REGULATORY PROTEIN"/>
    <property type="match status" value="1"/>
</dbReference>
<dbReference type="EMBL" id="NRSZ01000457">
    <property type="protein sequence ID" value="PNY27117.1"/>
    <property type="molecule type" value="Genomic_DNA"/>
</dbReference>
<feature type="compositionally biased region" description="Low complexity" evidence="4">
    <location>
        <begin position="653"/>
        <end position="679"/>
    </location>
</feature>
<evidence type="ECO:0000256" key="2">
    <source>
        <dbReference type="ARBA" id="ARBA00022723"/>
    </source>
</evidence>
<feature type="compositionally biased region" description="Polar residues" evidence="4">
    <location>
        <begin position="641"/>
        <end position="652"/>
    </location>
</feature>
<dbReference type="SMART" id="SM00906">
    <property type="entry name" value="Fungal_trans"/>
    <property type="match status" value="1"/>
</dbReference>
<evidence type="ECO:0000256" key="3">
    <source>
        <dbReference type="ARBA" id="ARBA00023242"/>
    </source>
</evidence>
<keyword evidence="2" id="KW-0479">Metal-binding</keyword>
<organism evidence="6 7">
    <name type="scientific">Tolypocladium capitatum</name>
    <dbReference type="NCBI Taxonomy" id="45235"/>
    <lineage>
        <taxon>Eukaryota</taxon>
        <taxon>Fungi</taxon>
        <taxon>Dikarya</taxon>
        <taxon>Ascomycota</taxon>
        <taxon>Pezizomycotina</taxon>
        <taxon>Sordariomycetes</taxon>
        <taxon>Hypocreomycetidae</taxon>
        <taxon>Hypocreales</taxon>
        <taxon>Ophiocordycipitaceae</taxon>
        <taxon>Tolypocladium</taxon>
    </lineage>
</organism>
<sequence>MSSNLAAPPRHARVLACVLCQHRKIKCDRSFPCSNCLKANVPCTPSTPAPARKRRRPNQDLQERLARCEELLKQYAGGSGLADQQGHSPSPSPPVTSEVKPEPSDSTPMDTDTQQSWKLPPKIINEDGGVRFMDSYLWATMFDELQAMRDIVETEDPEDSSILGSEDLTPDDNADLFFPGDLSTASIEDLQPDPVHSFKLWQLFLDRVNPLTKVIHAPTVQPYVVEAATNMSSVPIHYQALLFSIYNIATVSLSDMECIQMFGVSKETNLQKFATGTKVSLIRLNFLKNYNMSALQALVIYLGRYDRHAAWIISGTLVRIALKMGYHRDGELLNLDPFETEMRRRVWWQIVIQDTKFAMMSGLNESLLPRLWDTKLPQNVNDADLFQGSTEPIVPREGPTEMAFCILINEIYKFRTEADCADGQAFEVAVLGQGQNVEGNDDSSSCHQTTIEKFRFQSRRLELKLIELERKYVDVNAGSVHKAALAIRPMLTHQLSEMLVPMRDQPEWGTEIFSAKDNLFKVIVIGIEHRIDAFERLADTGFVWYVKLHFQFEVFAVMTGRLGQHPTGSLSNRGWAAMERVYGYLPELFDMSQRLCSAQAQFTLRAWKNRENAFMRACQAIQTPQFILRLRELVPNHDSRASVQSSATPPMTLQSQPQQPRPQGQQKQGRQQPLQFQPQNGDVDPFLGGYLDMPALNWDNVFGDMAGNDGDQLSAGMFGGMPGMSNPGNF</sequence>
<evidence type="ECO:0000313" key="6">
    <source>
        <dbReference type="EMBL" id="PNY27117.1"/>
    </source>
</evidence>
<comment type="subcellular location">
    <subcellularLocation>
        <location evidence="1">Nucleus</location>
    </subcellularLocation>
</comment>
<evidence type="ECO:0000313" key="7">
    <source>
        <dbReference type="Proteomes" id="UP000236621"/>
    </source>
</evidence>
<proteinExistence type="predicted"/>
<protein>
    <submittedName>
        <fullName evidence="6">Transcriptional regulatory protein</fullName>
    </submittedName>
</protein>
<evidence type="ECO:0000256" key="4">
    <source>
        <dbReference type="SAM" id="MobiDB-lite"/>
    </source>
</evidence>
<dbReference type="PANTHER" id="PTHR31001:SF85">
    <property type="entry name" value="ZN(II)2CYS6 TRANSCRIPTION FACTOR (EUROFUNG)"/>
    <property type="match status" value="1"/>
</dbReference>
<dbReference type="GO" id="GO:0005634">
    <property type="term" value="C:nucleus"/>
    <property type="evidence" value="ECO:0007669"/>
    <property type="project" value="UniProtKB-SubCell"/>
</dbReference>
<dbReference type="STRING" id="45235.A0A2K3QHT7"/>
<dbReference type="Proteomes" id="UP000236621">
    <property type="component" value="Unassembled WGS sequence"/>
</dbReference>
<dbReference type="SUPFAM" id="SSF57701">
    <property type="entry name" value="Zn2/Cys6 DNA-binding domain"/>
    <property type="match status" value="1"/>
</dbReference>
<dbReference type="Pfam" id="PF00172">
    <property type="entry name" value="Zn_clus"/>
    <property type="match status" value="1"/>
</dbReference>
<dbReference type="CDD" id="cd00067">
    <property type="entry name" value="GAL4"/>
    <property type="match status" value="1"/>
</dbReference>
<dbReference type="Pfam" id="PF04082">
    <property type="entry name" value="Fungal_trans"/>
    <property type="match status" value="1"/>
</dbReference>
<gene>
    <name evidence="6" type="ORF">TCAP_02953</name>
</gene>
<dbReference type="Gene3D" id="4.10.240.10">
    <property type="entry name" value="Zn(2)-C6 fungal-type DNA-binding domain"/>
    <property type="match status" value="1"/>
</dbReference>
<dbReference type="InterPro" id="IPR036864">
    <property type="entry name" value="Zn2-C6_fun-type_DNA-bd_sf"/>
</dbReference>
<feature type="domain" description="Zn(2)-C6 fungal-type" evidence="5">
    <location>
        <begin position="16"/>
        <end position="44"/>
    </location>
</feature>
<name>A0A2K3QHT7_9HYPO</name>
<dbReference type="GO" id="GO:0003677">
    <property type="term" value="F:DNA binding"/>
    <property type="evidence" value="ECO:0007669"/>
    <property type="project" value="InterPro"/>
</dbReference>
<keyword evidence="3" id="KW-0539">Nucleus</keyword>
<dbReference type="GO" id="GO:0006351">
    <property type="term" value="P:DNA-templated transcription"/>
    <property type="evidence" value="ECO:0007669"/>
    <property type="project" value="InterPro"/>
</dbReference>
<feature type="region of interest" description="Disordered" evidence="4">
    <location>
        <begin position="638"/>
        <end position="683"/>
    </location>
</feature>
<dbReference type="InterPro" id="IPR050613">
    <property type="entry name" value="Sec_Metabolite_Reg"/>
</dbReference>
<dbReference type="GO" id="GO:0008270">
    <property type="term" value="F:zinc ion binding"/>
    <property type="evidence" value="ECO:0007669"/>
    <property type="project" value="InterPro"/>
</dbReference>
<dbReference type="AlphaFoldDB" id="A0A2K3QHT7"/>
<evidence type="ECO:0000256" key="1">
    <source>
        <dbReference type="ARBA" id="ARBA00004123"/>
    </source>
</evidence>
<dbReference type="GO" id="GO:0000981">
    <property type="term" value="F:DNA-binding transcription factor activity, RNA polymerase II-specific"/>
    <property type="evidence" value="ECO:0007669"/>
    <property type="project" value="InterPro"/>
</dbReference>
<dbReference type="InterPro" id="IPR007219">
    <property type="entry name" value="XnlR_reg_dom"/>
</dbReference>
<evidence type="ECO:0000259" key="5">
    <source>
        <dbReference type="PROSITE" id="PS50048"/>
    </source>
</evidence>
<dbReference type="PROSITE" id="PS50048">
    <property type="entry name" value="ZN2_CY6_FUNGAL_2"/>
    <property type="match status" value="1"/>
</dbReference>
<feature type="region of interest" description="Disordered" evidence="4">
    <location>
        <begin position="79"/>
        <end position="115"/>
    </location>
</feature>
<dbReference type="SMART" id="SM00066">
    <property type="entry name" value="GAL4"/>
    <property type="match status" value="1"/>
</dbReference>
<reference evidence="6 7" key="1">
    <citation type="submission" date="2017-08" db="EMBL/GenBank/DDBJ databases">
        <title>Harnessing the power of phylogenomics to disentangle the directionality and signatures of interkingdom host jumping in the parasitic fungal genus Tolypocladium.</title>
        <authorList>
            <person name="Quandt C.A."/>
            <person name="Patterson W."/>
            <person name="Spatafora J.W."/>
        </authorList>
    </citation>
    <scope>NUCLEOTIDE SEQUENCE [LARGE SCALE GENOMIC DNA]</scope>
    <source>
        <strain evidence="6 7">CBS 113982</strain>
    </source>
</reference>
<accession>A0A2K3QHT7</accession>
<dbReference type="CDD" id="cd12148">
    <property type="entry name" value="fungal_TF_MHR"/>
    <property type="match status" value="1"/>
</dbReference>
<dbReference type="OrthoDB" id="2269373at2759"/>
<comment type="caution">
    <text evidence="6">The sequence shown here is derived from an EMBL/GenBank/DDBJ whole genome shotgun (WGS) entry which is preliminary data.</text>
</comment>
<feature type="compositionally biased region" description="Polar residues" evidence="4">
    <location>
        <begin position="105"/>
        <end position="115"/>
    </location>
</feature>
<dbReference type="InterPro" id="IPR001138">
    <property type="entry name" value="Zn2Cys6_DnaBD"/>
</dbReference>